<evidence type="ECO:0000313" key="3">
    <source>
        <dbReference type="Proteomes" id="UP000676246"/>
    </source>
</evidence>
<protein>
    <submittedName>
        <fullName evidence="2">TerB family tellurite resistance protein</fullName>
    </submittedName>
</protein>
<reference evidence="2 3" key="1">
    <citation type="submission" date="2021-04" db="EMBL/GenBank/DDBJ databases">
        <title>The genome sequence of Ideonella sp. 3Y2.</title>
        <authorList>
            <person name="Liu Y."/>
        </authorList>
    </citation>
    <scope>NUCLEOTIDE SEQUENCE [LARGE SCALE GENOMIC DNA]</scope>
    <source>
        <strain evidence="2 3">3Y2</strain>
    </source>
</reference>
<dbReference type="InterPro" id="IPR029024">
    <property type="entry name" value="TerB-like"/>
</dbReference>
<proteinExistence type="predicted"/>
<name>A0A940YGY6_9BURK</name>
<organism evidence="2 3">
    <name type="scientific">Ideonella alba</name>
    <dbReference type="NCBI Taxonomy" id="2824118"/>
    <lineage>
        <taxon>Bacteria</taxon>
        <taxon>Pseudomonadati</taxon>
        <taxon>Pseudomonadota</taxon>
        <taxon>Betaproteobacteria</taxon>
        <taxon>Burkholderiales</taxon>
        <taxon>Sphaerotilaceae</taxon>
        <taxon>Ideonella</taxon>
    </lineage>
</organism>
<evidence type="ECO:0000313" key="2">
    <source>
        <dbReference type="EMBL" id="MBQ0933146.1"/>
    </source>
</evidence>
<accession>A0A940YGY6</accession>
<dbReference type="EMBL" id="JAGQDD010000024">
    <property type="protein sequence ID" value="MBQ0933146.1"/>
    <property type="molecule type" value="Genomic_DNA"/>
</dbReference>
<sequence length="142" mass="15398">MRSYPTDSPQAAARILALTATADGLVDPAELDWLDRHAVHQSLGLSRSSLLALLAAHIKELREVGHWVDPDICPFDERTLADLMAEILDPALRRRLLGLCVALAQSDEFVAEAESAVLVAAVEHWGLQHAMVLPDAPALANH</sequence>
<comment type="caution">
    <text evidence="2">The sequence shown here is derived from an EMBL/GenBank/DDBJ whole genome shotgun (WGS) entry which is preliminary data.</text>
</comment>
<dbReference type="Gene3D" id="1.10.3680.10">
    <property type="entry name" value="TerB-like"/>
    <property type="match status" value="1"/>
</dbReference>
<gene>
    <name evidence="2" type="ORF">KAK03_21960</name>
</gene>
<dbReference type="Proteomes" id="UP000676246">
    <property type="component" value="Unassembled WGS sequence"/>
</dbReference>
<keyword evidence="3" id="KW-1185">Reference proteome</keyword>
<dbReference type="Pfam" id="PF05099">
    <property type="entry name" value="TerB"/>
    <property type="match status" value="1"/>
</dbReference>
<evidence type="ECO:0000259" key="1">
    <source>
        <dbReference type="Pfam" id="PF05099"/>
    </source>
</evidence>
<dbReference type="RefSeq" id="WP_210856814.1">
    <property type="nucleotide sequence ID" value="NZ_JAGQDD010000024.1"/>
</dbReference>
<dbReference type="InterPro" id="IPR007791">
    <property type="entry name" value="DjlA_N"/>
</dbReference>
<feature type="domain" description="Co-chaperone DjlA N-terminal" evidence="1">
    <location>
        <begin position="11"/>
        <end position="130"/>
    </location>
</feature>
<dbReference type="AlphaFoldDB" id="A0A940YGY6"/>
<dbReference type="SUPFAM" id="SSF158682">
    <property type="entry name" value="TerB-like"/>
    <property type="match status" value="1"/>
</dbReference>